<name>A0A4Q7DJC5_9PROT</name>
<dbReference type="CDD" id="cd00761">
    <property type="entry name" value="Glyco_tranf_GTA_type"/>
    <property type="match status" value="1"/>
</dbReference>
<reference evidence="1 2" key="1">
    <citation type="submission" date="2018-10" db="EMBL/GenBank/DDBJ databases">
        <title>An updated phylogeny of the Alphaproteobacteria reveals that the parasitic Rickettsiales and Holosporales have independent origins.</title>
        <authorList>
            <person name="Munoz-Gomez S.A."/>
            <person name="Hess S."/>
            <person name="Burger G."/>
            <person name="Lang B.F."/>
            <person name="Susko E."/>
            <person name="Slamovits C.H."/>
            <person name="Roger A.J."/>
        </authorList>
    </citation>
    <scope>NUCLEOTIDE SEQUENCE [LARGE SCALE GENOMIC DNA]</scope>
    <source>
        <strain evidence="1">HOLO01</strain>
    </source>
</reference>
<sequence length="283" mass="32522">MITFFTTPKAFQGHIGIIQTNALTSWSCLTPKPEVILLGNDQGVKEAAEQFQFRHLPLESPGIPVLSEIFEAARAAASHDYLCFINADIILLDDFMPTFMQLSQQFEKFLMVSSRWNLDIQTILPLENVTDRTNLRNKAVQTHDMYPAGGTDFFVFHKDMFQTVPPFLLGRGYWDNWLMYQAKQENAPVIDVTADVIAVHQNHDYSHIKGVRKGDNDAEAVFKAAEGKRNLELAGGQKNIYTNYDADYVFIKGQFYKSWNLKFIFRRLKSSMRRLKIRLISQK</sequence>
<organism evidence="1 2">
    <name type="scientific">Candidatus Finniella inopinata</name>
    <dbReference type="NCBI Taxonomy" id="1696036"/>
    <lineage>
        <taxon>Bacteria</taxon>
        <taxon>Pseudomonadati</taxon>
        <taxon>Pseudomonadota</taxon>
        <taxon>Alphaproteobacteria</taxon>
        <taxon>Holosporales</taxon>
        <taxon>Candidatus Paracaedibacteraceae</taxon>
        <taxon>Candidatus Finniella</taxon>
    </lineage>
</organism>
<dbReference type="Proteomes" id="UP000293550">
    <property type="component" value="Unassembled WGS sequence"/>
</dbReference>
<dbReference type="Gene3D" id="3.90.550.10">
    <property type="entry name" value="Spore Coat Polysaccharide Biosynthesis Protein SpsA, Chain A"/>
    <property type="match status" value="1"/>
</dbReference>
<evidence type="ECO:0000313" key="2">
    <source>
        <dbReference type="Proteomes" id="UP000293550"/>
    </source>
</evidence>
<dbReference type="PANTHER" id="PTHR47483:SF1">
    <property type="entry name" value="BETA-ARABINOFURANOSYLTRANSFERASE RAY1"/>
    <property type="match status" value="1"/>
</dbReference>
<dbReference type="PANTHER" id="PTHR47483">
    <property type="entry name" value="BETA-ARABINOFURANOSYLTRANSFERASE RAY1"/>
    <property type="match status" value="1"/>
</dbReference>
<dbReference type="SUPFAM" id="SSF53448">
    <property type="entry name" value="Nucleotide-diphospho-sugar transferases"/>
    <property type="match status" value="1"/>
</dbReference>
<dbReference type="InterPro" id="IPR029044">
    <property type="entry name" value="Nucleotide-diphossugar_trans"/>
</dbReference>
<accession>A0A4Q7DJC5</accession>
<dbReference type="AlphaFoldDB" id="A0A4Q7DJC5"/>
<proteinExistence type="predicted"/>
<dbReference type="RefSeq" id="WP_130153214.1">
    <property type="nucleotide sequence ID" value="NZ_SCFB01000001.1"/>
</dbReference>
<dbReference type="GO" id="GO:0016757">
    <property type="term" value="F:glycosyltransferase activity"/>
    <property type="evidence" value="ECO:0007669"/>
    <property type="project" value="InterPro"/>
</dbReference>
<gene>
    <name evidence="1" type="ORF">EQU50_00510</name>
</gene>
<dbReference type="EMBL" id="SCFB01000001">
    <property type="protein sequence ID" value="RZI47101.1"/>
    <property type="molecule type" value="Genomic_DNA"/>
</dbReference>
<evidence type="ECO:0008006" key="3">
    <source>
        <dbReference type="Google" id="ProtNLM"/>
    </source>
</evidence>
<dbReference type="OrthoDB" id="240268at2"/>
<evidence type="ECO:0000313" key="1">
    <source>
        <dbReference type="EMBL" id="RZI47101.1"/>
    </source>
</evidence>
<protein>
    <recommendedName>
        <fullName evidence="3">Glycosyltransferase family 2 protein</fullName>
    </recommendedName>
</protein>
<comment type="caution">
    <text evidence="1">The sequence shown here is derived from an EMBL/GenBank/DDBJ whole genome shotgun (WGS) entry which is preliminary data.</text>
</comment>
<dbReference type="InterPro" id="IPR044575">
    <property type="entry name" value="RAY1-like"/>
</dbReference>
<keyword evidence="2" id="KW-1185">Reference proteome</keyword>